<proteinExistence type="inferred from homology"/>
<dbReference type="GO" id="GO:0009246">
    <property type="term" value="P:enterobacterial common antigen biosynthetic process"/>
    <property type="evidence" value="ECO:0007669"/>
    <property type="project" value="TreeGrafter"/>
</dbReference>
<feature type="domain" description="Acyltransferase 3" evidence="8">
    <location>
        <begin position="15"/>
        <end position="361"/>
    </location>
</feature>
<comment type="subcellular location">
    <subcellularLocation>
        <location evidence="1">Cell membrane</location>
        <topology evidence="1">Multi-pass membrane protein</topology>
    </subcellularLocation>
</comment>
<keyword evidence="10" id="KW-1185">Reference proteome</keyword>
<dbReference type="Proteomes" id="UP001141950">
    <property type="component" value="Unassembled WGS sequence"/>
</dbReference>
<feature type="transmembrane region" description="Helical" evidence="7">
    <location>
        <begin position="200"/>
        <end position="220"/>
    </location>
</feature>
<feature type="transmembrane region" description="Helical" evidence="7">
    <location>
        <begin position="95"/>
        <end position="115"/>
    </location>
</feature>
<feature type="transmembrane region" description="Helical" evidence="7">
    <location>
        <begin position="343"/>
        <end position="362"/>
    </location>
</feature>
<evidence type="ECO:0000313" key="10">
    <source>
        <dbReference type="Proteomes" id="UP001141950"/>
    </source>
</evidence>
<evidence type="ECO:0000256" key="2">
    <source>
        <dbReference type="ARBA" id="ARBA00007400"/>
    </source>
</evidence>
<evidence type="ECO:0000256" key="6">
    <source>
        <dbReference type="ARBA" id="ARBA00023136"/>
    </source>
</evidence>
<feature type="transmembrane region" description="Helical" evidence="7">
    <location>
        <begin position="169"/>
        <end position="188"/>
    </location>
</feature>
<evidence type="ECO:0000256" key="7">
    <source>
        <dbReference type="SAM" id="Phobius"/>
    </source>
</evidence>
<feature type="transmembrane region" description="Helical" evidence="7">
    <location>
        <begin position="232"/>
        <end position="254"/>
    </location>
</feature>
<evidence type="ECO:0000313" key="9">
    <source>
        <dbReference type="EMBL" id="MCR2807896.1"/>
    </source>
</evidence>
<feature type="transmembrane region" description="Helical" evidence="7">
    <location>
        <begin position="143"/>
        <end position="162"/>
    </location>
</feature>
<organism evidence="9 10">
    <name type="scientific">Paenibacillus soyae</name>
    <dbReference type="NCBI Taxonomy" id="2969249"/>
    <lineage>
        <taxon>Bacteria</taxon>
        <taxon>Bacillati</taxon>
        <taxon>Bacillota</taxon>
        <taxon>Bacilli</taxon>
        <taxon>Bacillales</taxon>
        <taxon>Paenibacillaceae</taxon>
        <taxon>Paenibacillus</taxon>
    </lineage>
</organism>
<evidence type="ECO:0000256" key="3">
    <source>
        <dbReference type="ARBA" id="ARBA00022475"/>
    </source>
</evidence>
<dbReference type="InterPro" id="IPR002656">
    <property type="entry name" value="Acyl_transf_3_dom"/>
</dbReference>
<keyword evidence="6 7" id="KW-0472">Membrane</keyword>
<keyword evidence="9" id="KW-0808">Transferase</keyword>
<dbReference type="GO" id="GO:0005886">
    <property type="term" value="C:plasma membrane"/>
    <property type="evidence" value="ECO:0007669"/>
    <property type="project" value="UniProtKB-SubCell"/>
</dbReference>
<dbReference type="PANTHER" id="PTHR40074">
    <property type="entry name" value="O-ACETYLTRANSFERASE WECH"/>
    <property type="match status" value="1"/>
</dbReference>
<evidence type="ECO:0000256" key="4">
    <source>
        <dbReference type="ARBA" id="ARBA00022692"/>
    </source>
</evidence>
<feature type="transmembrane region" description="Helical" evidence="7">
    <location>
        <begin position="307"/>
        <end position="328"/>
    </location>
</feature>
<reference evidence="9" key="1">
    <citation type="submission" date="2022-08" db="EMBL/GenBank/DDBJ databases">
        <title>The genomic sequence of strain Paenibacillus sp. SCIV0701.</title>
        <authorList>
            <person name="Zhao H."/>
        </authorList>
    </citation>
    <scope>NUCLEOTIDE SEQUENCE</scope>
    <source>
        <strain evidence="9">SCIV0701</strain>
    </source>
</reference>
<dbReference type="PANTHER" id="PTHR40074:SF2">
    <property type="entry name" value="O-ACETYLTRANSFERASE WECH"/>
    <property type="match status" value="1"/>
</dbReference>
<dbReference type="EMBL" id="JANIPJ010000036">
    <property type="protein sequence ID" value="MCR2807896.1"/>
    <property type="molecule type" value="Genomic_DNA"/>
</dbReference>
<name>A0A9X2MVM5_9BACL</name>
<dbReference type="RefSeq" id="WP_257452795.1">
    <property type="nucleotide sequence ID" value="NZ_JANIPJ010000036.1"/>
</dbReference>
<keyword evidence="3" id="KW-1003">Cell membrane</keyword>
<protein>
    <submittedName>
        <fullName evidence="9">Acyltransferase</fullName>
    </submittedName>
</protein>
<comment type="caution">
    <text evidence="9">The sequence shown here is derived from an EMBL/GenBank/DDBJ whole genome shotgun (WGS) entry which is preliminary data.</text>
</comment>
<sequence>MNNPLTAGANGSRISEIDLVRAFAMIGVLAVHATSFATLEMLDDPASYPVYNFLNIFMKFGTPVFLFLSSFVLFMSYYAKPLSAGTFVSFYRKRLIHIIIPYLVFSTIYYIAVAVTRTEAERPASLVVDFVNKLANGTAYSHLYFVFVSAQFYVLFPLALWLLKKLPRLIPFCIPIGFAVQWGFYALGQRLDIEHASSWAFTYFSFYMLGVYMGIRFPAWRDRLRSPGKGPLTAYRVLSVLIWTGWLAGGILHSRIWYDLRTGLETLPLYVYSLYWNIYAFVSALVFLQAAFHLGRRFGDAFLIRKLKAFGAMSLGIYLLHPLLLAVYRELKPGAASMPMLHLWYAGGFLLALLGSALIVWLSHRYLPFAWLLFGKNEIGGHNRRIGSPGSGARLDRV</sequence>
<evidence type="ECO:0000256" key="1">
    <source>
        <dbReference type="ARBA" id="ARBA00004651"/>
    </source>
</evidence>
<evidence type="ECO:0000259" key="8">
    <source>
        <dbReference type="Pfam" id="PF01757"/>
    </source>
</evidence>
<accession>A0A9X2MVM5</accession>
<evidence type="ECO:0000256" key="5">
    <source>
        <dbReference type="ARBA" id="ARBA00022989"/>
    </source>
</evidence>
<comment type="similarity">
    <text evidence="2">Belongs to the acyltransferase 3 family.</text>
</comment>
<feature type="transmembrane region" description="Helical" evidence="7">
    <location>
        <begin position="274"/>
        <end position="295"/>
    </location>
</feature>
<dbReference type="GO" id="GO:0016413">
    <property type="term" value="F:O-acetyltransferase activity"/>
    <property type="evidence" value="ECO:0007669"/>
    <property type="project" value="TreeGrafter"/>
</dbReference>
<dbReference type="Pfam" id="PF01757">
    <property type="entry name" value="Acyl_transf_3"/>
    <property type="match status" value="1"/>
</dbReference>
<keyword evidence="4 7" id="KW-0812">Transmembrane</keyword>
<feature type="transmembrane region" description="Helical" evidence="7">
    <location>
        <begin position="51"/>
        <end position="74"/>
    </location>
</feature>
<keyword evidence="5 7" id="KW-1133">Transmembrane helix</keyword>
<feature type="transmembrane region" description="Helical" evidence="7">
    <location>
        <begin position="20"/>
        <end position="39"/>
    </location>
</feature>
<gene>
    <name evidence="9" type="ORF">NQZ67_28875</name>
</gene>
<keyword evidence="9" id="KW-0012">Acyltransferase</keyword>
<dbReference type="AlphaFoldDB" id="A0A9X2MVM5"/>